<dbReference type="PANTHER" id="PTHR46743">
    <property type="entry name" value="TEICHOIC ACIDS EXPORT ATP-BINDING PROTEIN TAGH"/>
    <property type="match status" value="1"/>
</dbReference>
<proteinExistence type="inferred from homology"/>
<dbReference type="Pfam" id="PF00005">
    <property type="entry name" value="ABC_tran"/>
    <property type="match status" value="1"/>
</dbReference>
<evidence type="ECO:0000256" key="4">
    <source>
        <dbReference type="ARBA" id="ARBA00022840"/>
    </source>
</evidence>
<evidence type="ECO:0000313" key="6">
    <source>
        <dbReference type="EMBL" id="TDT29950.1"/>
    </source>
</evidence>
<dbReference type="InterPro" id="IPR003439">
    <property type="entry name" value="ABC_transporter-like_ATP-bd"/>
</dbReference>
<comment type="similarity">
    <text evidence="1">Belongs to the ABC transporter superfamily.</text>
</comment>
<reference evidence="6 7" key="1">
    <citation type="submission" date="2019-03" db="EMBL/GenBank/DDBJ databases">
        <title>Genomic Encyclopedia of Archaeal and Bacterial Type Strains, Phase II (KMG-II): from individual species to whole genera.</title>
        <authorList>
            <person name="Goeker M."/>
        </authorList>
    </citation>
    <scope>NUCLEOTIDE SEQUENCE [LARGE SCALE GENOMIC DNA]</scope>
    <source>
        <strain evidence="6 7">DSM 24323</strain>
    </source>
</reference>
<dbReference type="GO" id="GO:0140359">
    <property type="term" value="F:ABC-type transporter activity"/>
    <property type="evidence" value="ECO:0007669"/>
    <property type="project" value="InterPro"/>
</dbReference>
<dbReference type="CDD" id="cd03220">
    <property type="entry name" value="ABC_KpsT_Wzt"/>
    <property type="match status" value="1"/>
</dbReference>
<dbReference type="PROSITE" id="PS00211">
    <property type="entry name" value="ABC_TRANSPORTER_1"/>
    <property type="match status" value="1"/>
</dbReference>
<dbReference type="PANTHER" id="PTHR46743:SF2">
    <property type="entry name" value="TEICHOIC ACIDS EXPORT ATP-BINDING PROTEIN TAGH"/>
    <property type="match status" value="1"/>
</dbReference>
<dbReference type="InterPro" id="IPR017871">
    <property type="entry name" value="ABC_transporter-like_CS"/>
</dbReference>
<dbReference type="GO" id="GO:0005524">
    <property type="term" value="F:ATP binding"/>
    <property type="evidence" value="ECO:0007669"/>
    <property type="project" value="UniProtKB-KW"/>
</dbReference>
<dbReference type="InterPro" id="IPR003593">
    <property type="entry name" value="AAA+_ATPase"/>
</dbReference>
<keyword evidence="3" id="KW-0547">Nucleotide-binding</keyword>
<dbReference type="InterPro" id="IPR027417">
    <property type="entry name" value="P-loop_NTPase"/>
</dbReference>
<evidence type="ECO:0000256" key="2">
    <source>
        <dbReference type="ARBA" id="ARBA00022448"/>
    </source>
</evidence>
<name>A0A4R7IYZ5_9ACTN</name>
<comment type="caution">
    <text evidence="6">The sequence shown here is derived from an EMBL/GenBank/DDBJ whole genome shotgun (WGS) entry which is preliminary data.</text>
</comment>
<protein>
    <submittedName>
        <fullName evidence="6">Teichoic acid transport system ATP-binding protein</fullName>
    </submittedName>
</protein>
<dbReference type="OrthoDB" id="9778870at2"/>
<evidence type="ECO:0000256" key="3">
    <source>
        <dbReference type="ARBA" id="ARBA00022741"/>
    </source>
</evidence>
<keyword evidence="7" id="KW-1185">Reference proteome</keyword>
<dbReference type="GO" id="GO:0016020">
    <property type="term" value="C:membrane"/>
    <property type="evidence" value="ECO:0007669"/>
    <property type="project" value="InterPro"/>
</dbReference>
<accession>A0A4R7IYZ5</accession>
<gene>
    <name evidence="6" type="ORF">CLV29_2973</name>
</gene>
<dbReference type="InterPro" id="IPR050683">
    <property type="entry name" value="Bact_Polysacc_Export_ATP-bd"/>
</dbReference>
<dbReference type="GO" id="GO:0016887">
    <property type="term" value="F:ATP hydrolysis activity"/>
    <property type="evidence" value="ECO:0007669"/>
    <property type="project" value="InterPro"/>
</dbReference>
<keyword evidence="2" id="KW-0813">Transport</keyword>
<keyword evidence="4 6" id="KW-0067">ATP-binding</keyword>
<evidence type="ECO:0000256" key="1">
    <source>
        <dbReference type="ARBA" id="ARBA00005417"/>
    </source>
</evidence>
<sequence length="280" mass="29438">MDAPHSEVTVEVDNIAVEYTTDTSSISQVSPAHRAKAKIGRIFGIAPKTTVPAVKGVSFSAHVGEQIGIVGQNGSGKSTLLRIIAGVEPPTRGEVRATSTPVLLGVNAALIGSLSGEGNIRLGLLSLGKTKAEVDALMPGIAALAGLGPAIKRPMGTYSSGMAARLRFSIAAAYNPHILLIDEALGTGDAAFASRSEKVIQRLRESAGTIFLVSHAAQTIEETCTRAIWLHNGEMIADGEAVEVARKYRWWAHNIAQDKPEKAAGLLDDARAEYGLSRPQ</sequence>
<dbReference type="InterPro" id="IPR015860">
    <property type="entry name" value="ABC_transpr_TagH-like"/>
</dbReference>
<dbReference type="PROSITE" id="PS50893">
    <property type="entry name" value="ABC_TRANSPORTER_2"/>
    <property type="match status" value="1"/>
</dbReference>
<organism evidence="6 7">
    <name type="scientific">Naumannella halotolerans</name>
    <dbReference type="NCBI Taxonomy" id="993414"/>
    <lineage>
        <taxon>Bacteria</taxon>
        <taxon>Bacillati</taxon>
        <taxon>Actinomycetota</taxon>
        <taxon>Actinomycetes</taxon>
        <taxon>Propionibacteriales</taxon>
        <taxon>Propionibacteriaceae</taxon>
        <taxon>Naumannella</taxon>
    </lineage>
</organism>
<dbReference type="SUPFAM" id="SSF52540">
    <property type="entry name" value="P-loop containing nucleoside triphosphate hydrolases"/>
    <property type="match status" value="1"/>
</dbReference>
<evidence type="ECO:0000313" key="7">
    <source>
        <dbReference type="Proteomes" id="UP000295371"/>
    </source>
</evidence>
<dbReference type="RefSeq" id="WP_133755868.1">
    <property type="nucleotide sequence ID" value="NZ_SOAW01000003.1"/>
</dbReference>
<dbReference type="AlphaFoldDB" id="A0A4R7IYZ5"/>
<dbReference type="Gene3D" id="3.40.50.300">
    <property type="entry name" value="P-loop containing nucleotide triphosphate hydrolases"/>
    <property type="match status" value="1"/>
</dbReference>
<dbReference type="EMBL" id="SOAW01000003">
    <property type="protein sequence ID" value="TDT29950.1"/>
    <property type="molecule type" value="Genomic_DNA"/>
</dbReference>
<dbReference type="SMART" id="SM00382">
    <property type="entry name" value="AAA"/>
    <property type="match status" value="1"/>
</dbReference>
<evidence type="ECO:0000259" key="5">
    <source>
        <dbReference type="PROSITE" id="PS50893"/>
    </source>
</evidence>
<dbReference type="Proteomes" id="UP000295371">
    <property type="component" value="Unassembled WGS sequence"/>
</dbReference>
<feature type="domain" description="ABC transporter" evidence="5">
    <location>
        <begin position="37"/>
        <end position="257"/>
    </location>
</feature>